<feature type="domain" description="4Fe-4S ferredoxin-type" evidence="6">
    <location>
        <begin position="1"/>
        <end position="30"/>
    </location>
</feature>
<dbReference type="CDD" id="cd00130">
    <property type="entry name" value="PAS"/>
    <property type="match status" value="1"/>
</dbReference>
<dbReference type="InterPro" id="IPR000014">
    <property type="entry name" value="PAS"/>
</dbReference>
<dbReference type="Gene3D" id="1.10.15.40">
    <property type="entry name" value="Electron transport complex subunit B, putative Fe-S cluster"/>
    <property type="match status" value="1"/>
</dbReference>
<reference evidence="8 9" key="1">
    <citation type="submission" date="2018-08" db="EMBL/GenBank/DDBJ databases">
        <title>A genome reference for cultivated species of the human gut microbiota.</title>
        <authorList>
            <person name="Zou Y."/>
            <person name="Xue W."/>
            <person name="Luo G."/>
        </authorList>
    </citation>
    <scope>NUCLEOTIDE SEQUENCE [LARGE SCALE GENOMIC DNA]</scope>
    <source>
        <strain evidence="8 9">AM28-39</strain>
    </source>
</reference>
<dbReference type="SUPFAM" id="SSF54862">
    <property type="entry name" value="4Fe-4S ferredoxins"/>
    <property type="match status" value="1"/>
</dbReference>
<evidence type="ECO:0000259" key="5">
    <source>
        <dbReference type="PROSITE" id="PS50112"/>
    </source>
</evidence>
<dbReference type="Gene3D" id="3.40.950.10">
    <property type="entry name" value="Fe-only Hydrogenase (Larger Subunit), Chain L, domain 3"/>
    <property type="match status" value="1"/>
</dbReference>
<dbReference type="InterPro" id="IPR050340">
    <property type="entry name" value="Cytosolic_Fe-S_CAF"/>
</dbReference>
<dbReference type="Pfam" id="PF12838">
    <property type="entry name" value="Fer4_7"/>
    <property type="match status" value="1"/>
</dbReference>
<dbReference type="Pfam" id="PF04060">
    <property type="entry name" value="FeS"/>
    <property type="match status" value="1"/>
</dbReference>
<dbReference type="PANTHER" id="PTHR11615">
    <property type="entry name" value="NITRATE, FORMATE, IRON DEHYDROGENASE"/>
    <property type="match status" value="1"/>
</dbReference>
<dbReference type="PROSITE" id="PS51379">
    <property type="entry name" value="4FE4S_FER_2"/>
    <property type="match status" value="2"/>
</dbReference>
<evidence type="ECO:0000256" key="3">
    <source>
        <dbReference type="ARBA" id="ARBA00023004"/>
    </source>
</evidence>
<dbReference type="EMBL" id="QVFD01000014">
    <property type="protein sequence ID" value="RGC44676.1"/>
    <property type="molecule type" value="Genomic_DNA"/>
</dbReference>
<dbReference type="GO" id="GO:0046872">
    <property type="term" value="F:metal ion binding"/>
    <property type="evidence" value="ECO:0007669"/>
    <property type="project" value="UniProtKB-KW"/>
</dbReference>
<keyword evidence="4" id="KW-0411">Iron-sulfur</keyword>
<dbReference type="NCBIfam" id="TIGR00229">
    <property type="entry name" value="sensory_box"/>
    <property type="match status" value="1"/>
</dbReference>
<keyword evidence="2" id="KW-0479">Metal-binding</keyword>
<sequence>MKVIDFKNASCKHCYKCVRSCSVKAIKVKDAQATIMDDHCVLCGTCLEVCPQNAKTFVSDLEKVKAFITMGEKTIVSLAPAYLGIFDYDKPGQVVDALLRLGFSEVRETAEGAAYVTEAYARLLEEGQMKNIISTCCPSVNELVEKYYPELVEYMAPVVSPMIAHGKLIKSMYGPDVKVVFVGPCIAKKQEAEGDDRTTGFVDAVLNFEEIESWLQERDISIRECEGKQPTNPDPKVNRLYPVTSGVISSVLAKKKVDSYKKIFVDGIEDCREVFEDMKKGLIDGCFIEANMCEGGCVKGPAVNKLHISKYKATMVIEEQVEKQDPAYSQLAGNIDISKHFRSERIQDEMPTEEQITRILKATGKYNKTQELNCGACGYPTCRDKAIAVFQGKAEQEMCLPHVYEKARSMSNVVLEATPEIVLIVDSAFQIIEFNKRAEDVFGINKSEAVNKMIFEIMDASDFEQVLEDHLSIKRKKIHLSGLGLVLVENIIYIEEMDAMLAIFQDITDEEAEMERQLQMRMDTVDIAQQVIDKQMTVAQEIAGLLGETTAETKVILTQLRDSMMKEADQTDSRRRKIEWK</sequence>
<dbReference type="InterPro" id="IPR004108">
    <property type="entry name" value="Fe_hydrogenase_lsu_C"/>
</dbReference>
<dbReference type="Pfam" id="PF00989">
    <property type="entry name" value="PAS"/>
    <property type="match status" value="1"/>
</dbReference>
<dbReference type="Pfam" id="PF02906">
    <property type="entry name" value="Fe_hyd_lg_C"/>
    <property type="match status" value="1"/>
</dbReference>
<feature type="domain" description="4Fe-4S" evidence="7">
    <location>
        <begin position="351"/>
        <end position="416"/>
    </location>
</feature>
<evidence type="ECO:0000259" key="6">
    <source>
        <dbReference type="PROSITE" id="PS51379"/>
    </source>
</evidence>
<comment type="caution">
    <text evidence="8">The sequence shown here is derived from an EMBL/GenBank/DDBJ whole genome shotgun (WGS) entry which is preliminary data.</text>
</comment>
<dbReference type="Gene3D" id="3.30.70.20">
    <property type="match status" value="1"/>
</dbReference>
<evidence type="ECO:0000256" key="2">
    <source>
        <dbReference type="ARBA" id="ARBA00022723"/>
    </source>
</evidence>
<dbReference type="InterPro" id="IPR013767">
    <property type="entry name" value="PAS_fold"/>
</dbReference>
<feature type="domain" description="PAS" evidence="5">
    <location>
        <begin position="407"/>
        <end position="468"/>
    </location>
</feature>
<dbReference type="PROSITE" id="PS00198">
    <property type="entry name" value="4FE4S_FER_1"/>
    <property type="match status" value="1"/>
</dbReference>
<evidence type="ECO:0000259" key="7">
    <source>
        <dbReference type="PROSITE" id="PS51656"/>
    </source>
</evidence>
<evidence type="ECO:0000313" key="8">
    <source>
        <dbReference type="EMBL" id="RGC44676.1"/>
    </source>
</evidence>
<dbReference type="SMART" id="SM00091">
    <property type="entry name" value="PAS"/>
    <property type="match status" value="1"/>
</dbReference>
<dbReference type="SUPFAM" id="SSF55785">
    <property type="entry name" value="PYP-like sensor domain (PAS domain)"/>
    <property type="match status" value="1"/>
</dbReference>
<evidence type="ECO:0000313" key="9">
    <source>
        <dbReference type="Proteomes" id="UP000261231"/>
    </source>
</evidence>
<protein>
    <submittedName>
        <fullName evidence="8">PAS domain S-box protein</fullName>
    </submittedName>
</protein>
<dbReference type="AlphaFoldDB" id="A0A3E2XLA3"/>
<evidence type="ECO:0000256" key="4">
    <source>
        <dbReference type="ARBA" id="ARBA00023014"/>
    </source>
</evidence>
<dbReference type="InterPro" id="IPR017900">
    <property type="entry name" value="4Fe4S_Fe_S_CS"/>
</dbReference>
<dbReference type="OrthoDB" id="9798098at2"/>
<gene>
    <name evidence="8" type="ORF">DW747_12920</name>
</gene>
<dbReference type="GO" id="GO:0051539">
    <property type="term" value="F:4 iron, 4 sulfur cluster binding"/>
    <property type="evidence" value="ECO:0007669"/>
    <property type="project" value="UniProtKB-KW"/>
</dbReference>
<feature type="domain" description="4Fe-4S ferredoxin-type" evidence="6">
    <location>
        <begin position="31"/>
        <end position="60"/>
    </location>
</feature>
<proteinExistence type="predicted"/>
<name>A0A3E2XLA3_9FIRM</name>
<dbReference type="GO" id="GO:0006355">
    <property type="term" value="P:regulation of DNA-templated transcription"/>
    <property type="evidence" value="ECO:0007669"/>
    <property type="project" value="InterPro"/>
</dbReference>
<keyword evidence="1" id="KW-0004">4Fe-4S</keyword>
<keyword evidence="9" id="KW-1185">Reference proteome</keyword>
<keyword evidence="3" id="KW-0408">Iron</keyword>
<organism evidence="8 9">
    <name type="scientific">Coprococcus catus</name>
    <dbReference type="NCBI Taxonomy" id="116085"/>
    <lineage>
        <taxon>Bacteria</taxon>
        <taxon>Bacillati</taxon>
        <taxon>Bacillota</taxon>
        <taxon>Clostridia</taxon>
        <taxon>Lachnospirales</taxon>
        <taxon>Lachnospiraceae</taxon>
        <taxon>Coprococcus</taxon>
    </lineage>
</organism>
<dbReference type="PROSITE" id="PS51656">
    <property type="entry name" value="4FE4S"/>
    <property type="match status" value="1"/>
</dbReference>
<accession>A0A3E2XLA3</accession>
<dbReference type="InterPro" id="IPR009016">
    <property type="entry name" value="Fe_hydrogenase"/>
</dbReference>
<dbReference type="Gene3D" id="3.30.450.20">
    <property type="entry name" value="PAS domain"/>
    <property type="match status" value="1"/>
</dbReference>
<dbReference type="RefSeq" id="WP_015513468.1">
    <property type="nucleotide sequence ID" value="NZ_JAQCWV010000016.1"/>
</dbReference>
<dbReference type="SUPFAM" id="SSF53920">
    <property type="entry name" value="Fe-only hydrogenase"/>
    <property type="match status" value="1"/>
</dbReference>
<evidence type="ECO:0000256" key="1">
    <source>
        <dbReference type="ARBA" id="ARBA00022485"/>
    </source>
</evidence>
<dbReference type="Proteomes" id="UP000261231">
    <property type="component" value="Unassembled WGS sequence"/>
</dbReference>
<dbReference type="InterPro" id="IPR007202">
    <property type="entry name" value="4Fe-4S_dom"/>
</dbReference>
<dbReference type="InterPro" id="IPR017896">
    <property type="entry name" value="4Fe4S_Fe-S-bd"/>
</dbReference>
<dbReference type="InterPro" id="IPR035965">
    <property type="entry name" value="PAS-like_dom_sf"/>
</dbReference>
<dbReference type="PROSITE" id="PS50112">
    <property type="entry name" value="PAS"/>
    <property type="match status" value="1"/>
</dbReference>